<name>A0A6M1T4V1_9BACT</name>
<reference evidence="2 3" key="1">
    <citation type="submission" date="2020-02" db="EMBL/GenBank/DDBJ databases">
        <title>Aliifodinibius halophilus 2W32, complete genome.</title>
        <authorList>
            <person name="Li Y."/>
            <person name="Wu S."/>
        </authorList>
    </citation>
    <scope>NUCLEOTIDE SEQUENCE [LARGE SCALE GENOMIC DNA]</scope>
    <source>
        <strain evidence="2 3">2W32</strain>
    </source>
</reference>
<evidence type="ECO:0000256" key="1">
    <source>
        <dbReference type="SAM" id="Phobius"/>
    </source>
</evidence>
<keyword evidence="1" id="KW-0472">Membrane</keyword>
<sequence length="153" mass="16614">MKWIKSAFSGLAGSFVMFIIMMVGIHATGFAPFNTPPSAAFLHQLGLNIGPLPLIVHFGYGAFWSVVLYYFFKESVSIKEGIYLALALWGVMMLILSPIIGWGFFGFGGADELAADAPLYLESGPKYLIMTLILHLIYGAIIGWGNAQIGTSE</sequence>
<protein>
    <recommendedName>
        <fullName evidence="4">DUF2938 domain-containing protein</fullName>
    </recommendedName>
</protein>
<feature type="transmembrane region" description="Helical" evidence="1">
    <location>
        <begin position="51"/>
        <end position="72"/>
    </location>
</feature>
<gene>
    <name evidence="2" type="ORF">G3569_12120</name>
</gene>
<dbReference type="RefSeq" id="WP_165269485.1">
    <property type="nucleotide sequence ID" value="NZ_JAALLS010000015.1"/>
</dbReference>
<evidence type="ECO:0000313" key="2">
    <source>
        <dbReference type="EMBL" id="NGP89099.1"/>
    </source>
</evidence>
<evidence type="ECO:0008006" key="4">
    <source>
        <dbReference type="Google" id="ProtNLM"/>
    </source>
</evidence>
<keyword evidence="1" id="KW-1133">Transmembrane helix</keyword>
<feature type="transmembrane region" description="Helical" evidence="1">
    <location>
        <begin position="127"/>
        <end position="147"/>
    </location>
</feature>
<dbReference type="Proteomes" id="UP000479132">
    <property type="component" value="Unassembled WGS sequence"/>
</dbReference>
<proteinExistence type="predicted"/>
<feature type="transmembrane region" description="Helical" evidence="1">
    <location>
        <begin position="7"/>
        <end position="31"/>
    </location>
</feature>
<accession>A0A6M1T4V1</accession>
<feature type="transmembrane region" description="Helical" evidence="1">
    <location>
        <begin position="84"/>
        <end position="107"/>
    </location>
</feature>
<keyword evidence="1" id="KW-0812">Transmembrane</keyword>
<evidence type="ECO:0000313" key="3">
    <source>
        <dbReference type="Proteomes" id="UP000479132"/>
    </source>
</evidence>
<keyword evidence="3" id="KW-1185">Reference proteome</keyword>
<dbReference type="EMBL" id="JAALLS010000015">
    <property type="protein sequence ID" value="NGP89099.1"/>
    <property type="molecule type" value="Genomic_DNA"/>
</dbReference>
<organism evidence="2 3">
    <name type="scientific">Fodinibius halophilus</name>
    <dbReference type="NCBI Taxonomy" id="1736908"/>
    <lineage>
        <taxon>Bacteria</taxon>
        <taxon>Pseudomonadati</taxon>
        <taxon>Balneolota</taxon>
        <taxon>Balneolia</taxon>
        <taxon>Balneolales</taxon>
        <taxon>Balneolaceae</taxon>
        <taxon>Fodinibius</taxon>
    </lineage>
</organism>
<comment type="caution">
    <text evidence="2">The sequence shown here is derived from an EMBL/GenBank/DDBJ whole genome shotgun (WGS) entry which is preliminary data.</text>
</comment>
<dbReference type="AlphaFoldDB" id="A0A6M1T4V1"/>